<dbReference type="InterPro" id="IPR050832">
    <property type="entry name" value="Bact_Acetyltransf"/>
</dbReference>
<dbReference type="InterPro" id="IPR016181">
    <property type="entry name" value="Acyl_CoA_acyltransferase"/>
</dbReference>
<sequence>MDGMADIGIRTAADGDERALAAIDYATWSTQVSPAPLWPRETPFFDDRTTPENVLLAYDDNAVLGYVKLRPSPVPASSGHVQEINGFAVGPNHQGHGIGHLLLYAARIKAIERGARRITLRVLGTNTRAQSLYLAHGYRVEGRLVGQFLVRDSYVDDVLMALDMARCLGGAHERGRRAPGSGDDPVTRDAE</sequence>
<dbReference type="PANTHER" id="PTHR43877">
    <property type="entry name" value="AMINOALKYLPHOSPHONATE N-ACETYLTRANSFERASE-RELATED-RELATED"/>
    <property type="match status" value="1"/>
</dbReference>
<feature type="domain" description="N-acetyltransferase" evidence="4">
    <location>
        <begin position="7"/>
        <end position="165"/>
    </location>
</feature>
<evidence type="ECO:0000313" key="6">
    <source>
        <dbReference type="Proteomes" id="UP000658127"/>
    </source>
</evidence>
<keyword evidence="6" id="KW-1185">Reference proteome</keyword>
<accession>A0ABQ2KCB6</accession>
<dbReference type="Proteomes" id="UP000658127">
    <property type="component" value="Unassembled WGS sequence"/>
</dbReference>
<dbReference type="Gene3D" id="3.40.630.30">
    <property type="match status" value="1"/>
</dbReference>
<evidence type="ECO:0000256" key="3">
    <source>
        <dbReference type="SAM" id="MobiDB-lite"/>
    </source>
</evidence>
<dbReference type="CDD" id="cd04301">
    <property type="entry name" value="NAT_SF"/>
    <property type="match status" value="1"/>
</dbReference>
<evidence type="ECO:0000313" key="5">
    <source>
        <dbReference type="EMBL" id="GGN79192.1"/>
    </source>
</evidence>
<feature type="region of interest" description="Disordered" evidence="3">
    <location>
        <begin position="172"/>
        <end position="191"/>
    </location>
</feature>
<dbReference type="PROSITE" id="PS51186">
    <property type="entry name" value="GNAT"/>
    <property type="match status" value="1"/>
</dbReference>
<dbReference type="PANTHER" id="PTHR43877:SF1">
    <property type="entry name" value="ACETYLTRANSFERASE"/>
    <property type="match status" value="1"/>
</dbReference>
<evidence type="ECO:0000256" key="1">
    <source>
        <dbReference type="ARBA" id="ARBA00022679"/>
    </source>
</evidence>
<name>A0ABQ2KCB6_9NOCA</name>
<evidence type="ECO:0000259" key="4">
    <source>
        <dbReference type="PROSITE" id="PS51186"/>
    </source>
</evidence>
<dbReference type="InterPro" id="IPR000182">
    <property type="entry name" value="GNAT_dom"/>
</dbReference>
<comment type="caution">
    <text evidence="5">The sequence shown here is derived from an EMBL/GenBank/DDBJ whole genome shotgun (WGS) entry which is preliminary data.</text>
</comment>
<evidence type="ECO:0000256" key="2">
    <source>
        <dbReference type="ARBA" id="ARBA00023315"/>
    </source>
</evidence>
<keyword evidence="1" id="KW-0808">Transferase</keyword>
<gene>
    <name evidence="5" type="ORF">GCM10011610_27390</name>
</gene>
<protein>
    <submittedName>
        <fullName evidence="5">N-acetyltransferase</fullName>
    </submittedName>
</protein>
<dbReference type="EMBL" id="BMNE01000003">
    <property type="protein sequence ID" value="GGN79192.1"/>
    <property type="molecule type" value="Genomic_DNA"/>
</dbReference>
<dbReference type="Pfam" id="PF00583">
    <property type="entry name" value="Acetyltransf_1"/>
    <property type="match status" value="1"/>
</dbReference>
<organism evidence="5 6">
    <name type="scientific">Nocardia rhizosphaerihabitans</name>
    <dbReference type="NCBI Taxonomy" id="1691570"/>
    <lineage>
        <taxon>Bacteria</taxon>
        <taxon>Bacillati</taxon>
        <taxon>Actinomycetota</taxon>
        <taxon>Actinomycetes</taxon>
        <taxon>Mycobacteriales</taxon>
        <taxon>Nocardiaceae</taxon>
        <taxon>Nocardia</taxon>
    </lineage>
</organism>
<reference evidence="6" key="1">
    <citation type="journal article" date="2019" name="Int. J. Syst. Evol. Microbiol.">
        <title>The Global Catalogue of Microorganisms (GCM) 10K type strain sequencing project: providing services to taxonomists for standard genome sequencing and annotation.</title>
        <authorList>
            <consortium name="The Broad Institute Genomics Platform"/>
            <consortium name="The Broad Institute Genome Sequencing Center for Infectious Disease"/>
            <person name="Wu L."/>
            <person name="Ma J."/>
        </authorList>
    </citation>
    <scope>NUCLEOTIDE SEQUENCE [LARGE SCALE GENOMIC DNA]</scope>
    <source>
        <strain evidence="6">CGMCC 4.7329</strain>
    </source>
</reference>
<proteinExistence type="predicted"/>
<keyword evidence="2" id="KW-0012">Acyltransferase</keyword>
<dbReference type="SUPFAM" id="SSF55729">
    <property type="entry name" value="Acyl-CoA N-acyltransferases (Nat)"/>
    <property type="match status" value="1"/>
</dbReference>